<evidence type="ECO:0000313" key="2">
    <source>
        <dbReference type="Proteomes" id="UP001149140"/>
    </source>
</evidence>
<accession>A0A9X3S4D6</accession>
<dbReference type="Proteomes" id="UP001149140">
    <property type="component" value="Unassembled WGS sequence"/>
</dbReference>
<gene>
    <name evidence="1" type="ORF">OM076_35810</name>
</gene>
<dbReference type="AlphaFoldDB" id="A0A9X3S4D6"/>
<protein>
    <submittedName>
        <fullName evidence="1">Uncharacterized protein</fullName>
    </submittedName>
</protein>
<name>A0A9X3S4D6_9ACTN</name>
<dbReference type="EMBL" id="JAPDOD010000050">
    <property type="protein sequence ID" value="MDA0165689.1"/>
    <property type="molecule type" value="Genomic_DNA"/>
</dbReference>
<organism evidence="1 2">
    <name type="scientific">Solirubrobacter ginsenosidimutans</name>
    <dbReference type="NCBI Taxonomy" id="490573"/>
    <lineage>
        <taxon>Bacteria</taxon>
        <taxon>Bacillati</taxon>
        <taxon>Actinomycetota</taxon>
        <taxon>Thermoleophilia</taxon>
        <taxon>Solirubrobacterales</taxon>
        <taxon>Solirubrobacteraceae</taxon>
        <taxon>Solirubrobacter</taxon>
    </lineage>
</organism>
<keyword evidence="2" id="KW-1185">Reference proteome</keyword>
<proteinExistence type="predicted"/>
<reference evidence="1" key="1">
    <citation type="submission" date="2022-10" db="EMBL/GenBank/DDBJ databases">
        <title>The WGS of Solirubrobacter ginsenosidimutans DSM 21036.</title>
        <authorList>
            <person name="Jiang Z."/>
        </authorList>
    </citation>
    <scope>NUCLEOTIDE SEQUENCE</scope>
    <source>
        <strain evidence="1">DSM 21036</strain>
    </source>
</reference>
<comment type="caution">
    <text evidence="1">The sequence shown here is derived from an EMBL/GenBank/DDBJ whole genome shotgun (WGS) entry which is preliminary data.</text>
</comment>
<evidence type="ECO:0000313" key="1">
    <source>
        <dbReference type="EMBL" id="MDA0165689.1"/>
    </source>
</evidence>
<dbReference type="RefSeq" id="WP_270044949.1">
    <property type="nucleotide sequence ID" value="NZ_JAPDOD010000050.1"/>
</dbReference>
<sequence length="53" mass="6249">MTRQTEPPAGPNTDELAERRRRFRDAIKQIHAHQPDAALRTLAPRRWYRSGRP</sequence>